<name>A0ABQ5DVM7_9ASTR</name>
<keyword evidence="3" id="KW-1185">Reference proteome</keyword>
<dbReference type="Proteomes" id="UP001151760">
    <property type="component" value="Unassembled WGS sequence"/>
</dbReference>
<feature type="compositionally biased region" description="Polar residues" evidence="1">
    <location>
        <begin position="179"/>
        <end position="192"/>
    </location>
</feature>
<comment type="caution">
    <text evidence="2">The sequence shown here is derived from an EMBL/GenBank/DDBJ whole genome shotgun (WGS) entry which is preliminary data.</text>
</comment>
<feature type="compositionally biased region" description="Polar residues" evidence="1">
    <location>
        <begin position="114"/>
        <end position="124"/>
    </location>
</feature>
<evidence type="ECO:0000256" key="1">
    <source>
        <dbReference type="SAM" id="MobiDB-lite"/>
    </source>
</evidence>
<evidence type="ECO:0000313" key="3">
    <source>
        <dbReference type="Proteomes" id="UP001151760"/>
    </source>
</evidence>
<evidence type="ECO:0000313" key="2">
    <source>
        <dbReference type="EMBL" id="GJT42633.1"/>
    </source>
</evidence>
<protein>
    <submittedName>
        <fullName evidence="2">Uncharacterized protein</fullName>
    </submittedName>
</protein>
<dbReference type="EMBL" id="BQNB010015662">
    <property type="protein sequence ID" value="GJT42633.1"/>
    <property type="molecule type" value="Genomic_DNA"/>
</dbReference>
<feature type="region of interest" description="Disordered" evidence="1">
    <location>
        <begin position="1"/>
        <end position="29"/>
    </location>
</feature>
<feature type="region of interest" description="Disordered" evidence="1">
    <location>
        <begin position="171"/>
        <end position="202"/>
    </location>
</feature>
<organism evidence="2 3">
    <name type="scientific">Tanacetum coccineum</name>
    <dbReference type="NCBI Taxonomy" id="301880"/>
    <lineage>
        <taxon>Eukaryota</taxon>
        <taxon>Viridiplantae</taxon>
        <taxon>Streptophyta</taxon>
        <taxon>Embryophyta</taxon>
        <taxon>Tracheophyta</taxon>
        <taxon>Spermatophyta</taxon>
        <taxon>Magnoliopsida</taxon>
        <taxon>eudicotyledons</taxon>
        <taxon>Gunneridae</taxon>
        <taxon>Pentapetalae</taxon>
        <taxon>asterids</taxon>
        <taxon>campanulids</taxon>
        <taxon>Asterales</taxon>
        <taxon>Asteraceae</taxon>
        <taxon>Asteroideae</taxon>
        <taxon>Anthemideae</taxon>
        <taxon>Anthemidinae</taxon>
        <taxon>Tanacetum</taxon>
    </lineage>
</organism>
<gene>
    <name evidence="2" type="ORF">Tco_0951348</name>
</gene>
<reference evidence="2" key="1">
    <citation type="journal article" date="2022" name="Int. J. Mol. Sci.">
        <title>Draft Genome of Tanacetum Coccineum: Genomic Comparison of Closely Related Tanacetum-Family Plants.</title>
        <authorList>
            <person name="Yamashiro T."/>
            <person name="Shiraishi A."/>
            <person name="Nakayama K."/>
            <person name="Satake H."/>
        </authorList>
    </citation>
    <scope>NUCLEOTIDE SEQUENCE</scope>
</reference>
<sequence length="237" mass="26363">MVESDSDSPLQPPQAHPCVLSPDPQLGPSALTQDSRINTTSVNASTFRHSNTTDTLYNQLPLISSSEIEHNTKQTDLCDNGSDQFPVNKGDIRLASDIIQALSARVPTPRHQSDTNSDLGHNKSKASWYQQVRRRTHVHQPEVHRHSRRLPINQEPQITSNRVPQNHALYTQPIRSEDSNTQNSTTLSSKKSSIPFPTISDPENLQTQKVLLSRKGEPLEINTQNFAAVKQAGQQAN</sequence>
<feature type="region of interest" description="Disordered" evidence="1">
    <location>
        <begin position="105"/>
        <end position="124"/>
    </location>
</feature>
<reference evidence="2" key="2">
    <citation type="submission" date="2022-01" db="EMBL/GenBank/DDBJ databases">
        <authorList>
            <person name="Yamashiro T."/>
            <person name="Shiraishi A."/>
            <person name="Satake H."/>
            <person name="Nakayama K."/>
        </authorList>
    </citation>
    <scope>NUCLEOTIDE SEQUENCE</scope>
</reference>
<accession>A0ABQ5DVM7</accession>
<proteinExistence type="predicted"/>